<accession>A0AB34H014</accession>
<dbReference type="EMBL" id="JAIQCJ010002027">
    <property type="protein sequence ID" value="KAJ8785063.1"/>
    <property type="molecule type" value="Genomic_DNA"/>
</dbReference>
<evidence type="ECO:0008006" key="4">
    <source>
        <dbReference type="Google" id="ProtNLM"/>
    </source>
</evidence>
<evidence type="ECO:0000313" key="3">
    <source>
        <dbReference type="Proteomes" id="UP001159641"/>
    </source>
</evidence>
<sequence>MSLGGSSRRREGTSRGPHGILVGAGLRPSTLPPSRGFPGGGESAPGPEEAPAASPLLEDLRRRLARAFQRAVPRGGSRRSREEEAAREEQSRARVESALAGLRAELVSALAAGSRGRLSFVLSRGPRPRAAHVPHRGLGRPSAAFPRERVWPCSVGELGTGCRSSPTAPMLLPPRQHPGGKRGRGGLEMRFRNCQLARTLLDLNMKMQQLKKEYELEIASELQSSEDNVVNME</sequence>
<feature type="compositionally biased region" description="Low complexity" evidence="1">
    <location>
        <begin position="44"/>
        <end position="57"/>
    </location>
</feature>
<proteinExistence type="predicted"/>
<feature type="region of interest" description="Disordered" evidence="1">
    <location>
        <begin position="164"/>
        <end position="186"/>
    </location>
</feature>
<keyword evidence="3" id="KW-1185">Reference proteome</keyword>
<gene>
    <name evidence="2" type="ORF">J1605_007619</name>
</gene>
<comment type="caution">
    <text evidence="2">The sequence shown here is derived from an EMBL/GenBank/DDBJ whole genome shotgun (WGS) entry which is preliminary data.</text>
</comment>
<feature type="region of interest" description="Disordered" evidence="1">
    <location>
        <begin position="1"/>
        <end position="93"/>
    </location>
</feature>
<protein>
    <recommendedName>
        <fullName evidence="4">Alanine and arginine-rich domain-containing protein</fullName>
    </recommendedName>
</protein>
<name>A0AB34H014_ESCRO</name>
<dbReference type="Proteomes" id="UP001159641">
    <property type="component" value="Unassembled WGS sequence"/>
</dbReference>
<dbReference type="AlphaFoldDB" id="A0AB34H014"/>
<evidence type="ECO:0000256" key="1">
    <source>
        <dbReference type="SAM" id="MobiDB-lite"/>
    </source>
</evidence>
<reference evidence="2 3" key="1">
    <citation type="submission" date="2022-11" db="EMBL/GenBank/DDBJ databases">
        <title>Whole genome sequence of Eschrichtius robustus ER-17-0199.</title>
        <authorList>
            <person name="Bruniche-Olsen A."/>
            <person name="Black A.N."/>
            <person name="Fields C.J."/>
            <person name="Walden K."/>
            <person name="Dewoody J.A."/>
        </authorList>
    </citation>
    <scope>NUCLEOTIDE SEQUENCE [LARGE SCALE GENOMIC DNA]</scope>
    <source>
        <strain evidence="2">ER-17-0199</strain>
        <tissue evidence="2">Blubber</tissue>
    </source>
</reference>
<feature type="compositionally biased region" description="Basic and acidic residues" evidence="1">
    <location>
        <begin position="79"/>
        <end position="93"/>
    </location>
</feature>
<organism evidence="2 3">
    <name type="scientific">Eschrichtius robustus</name>
    <name type="common">California gray whale</name>
    <name type="synonym">Eschrichtius gibbosus</name>
    <dbReference type="NCBI Taxonomy" id="9764"/>
    <lineage>
        <taxon>Eukaryota</taxon>
        <taxon>Metazoa</taxon>
        <taxon>Chordata</taxon>
        <taxon>Craniata</taxon>
        <taxon>Vertebrata</taxon>
        <taxon>Euteleostomi</taxon>
        <taxon>Mammalia</taxon>
        <taxon>Eutheria</taxon>
        <taxon>Laurasiatheria</taxon>
        <taxon>Artiodactyla</taxon>
        <taxon>Whippomorpha</taxon>
        <taxon>Cetacea</taxon>
        <taxon>Mysticeti</taxon>
        <taxon>Eschrichtiidae</taxon>
        <taxon>Eschrichtius</taxon>
    </lineage>
</organism>
<evidence type="ECO:0000313" key="2">
    <source>
        <dbReference type="EMBL" id="KAJ8785063.1"/>
    </source>
</evidence>